<accession>A0A2U8PB98</accession>
<dbReference type="PANTHER" id="PTHR34989:SF1">
    <property type="entry name" value="PROTEIN HDED"/>
    <property type="match status" value="1"/>
</dbReference>
<feature type="transmembrane region" description="Helical" evidence="1">
    <location>
        <begin position="29"/>
        <end position="49"/>
    </location>
</feature>
<dbReference type="InterPro" id="IPR005325">
    <property type="entry name" value="DUF308_memb"/>
</dbReference>
<keyword evidence="1" id="KW-0812">Transmembrane</keyword>
<sequence>MLDRAVTAQEDRMTVYDSRGSLDAVVAPPLWVCALLGVVLIAAGLLALGDLAFATVVSVKLIGLIAIAAGAFEIAHAFWTKGWGGFLWQVVLGALYLAFGVVLLTQPVSGALILTYFLGAVLFASGVIRCVLSFAYWRQNGWMMLISGVFAVIAGVLVLFGFPTISAWALGFLLGVDLIAHGLAWLLYALQSVRTTG</sequence>
<gene>
    <name evidence="2" type="ORF">CIT37_22600</name>
</gene>
<dbReference type="GO" id="GO:0005886">
    <property type="term" value="C:plasma membrane"/>
    <property type="evidence" value="ECO:0007669"/>
    <property type="project" value="TreeGrafter"/>
</dbReference>
<feature type="transmembrane region" description="Helical" evidence="1">
    <location>
        <begin position="167"/>
        <end position="188"/>
    </location>
</feature>
<dbReference type="Proteomes" id="UP000215703">
    <property type="component" value="Chromosome"/>
</dbReference>
<dbReference type="Pfam" id="PF03729">
    <property type="entry name" value="DUF308"/>
    <property type="match status" value="1"/>
</dbReference>
<name>A0A2U8PB98_9BRAD</name>
<feature type="transmembrane region" description="Helical" evidence="1">
    <location>
        <begin position="61"/>
        <end position="79"/>
    </location>
</feature>
<evidence type="ECO:0000313" key="3">
    <source>
        <dbReference type="Proteomes" id="UP000215703"/>
    </source>
</evidence>
<protein>
    <submittedName>
        <fullName evidence="2">HdeD family acid-resistance protein</fullName>
    </submittedName>
</protein>
<proteinExistence type="predicted"/>
<reference evidence="2 3" key="2">
    <citation type="journal article" date="2017" name="Syst. Appl. Microbiol.">
        <title>Soybeans inoculated with root zone soils of Canadian native legumes harbour diverse and novel Bradyrhizobium spp. that possess agricultural potential.</title>
        <authorList>
            <person name="Bromfield E.S.P."/>
            <person name="Cloutier S."/>
            <person name="Tambong J.T."/>
            <person name="Tran Thi T.V."/>
        </authorList>
    </citation>
    <scope>NUCLEOTIDE SEQUENCE [LARGE SCALE GENOMIC DNA]</scope>
    <source>
        <strain evidence="2 3">OO99</strain>
    </source>
</reference>
<keyword evidence="1" id="KW-1133">Transmembrane helix</keyword>
<evidence type="ECO:0000313" key="2">
    <source>
        <dbReference type="EMBL" id="AWL94637.1"/>
    </source>
</evidence>
<organism evidence="2 3">
    <name type="scientific">Bradyrhizobium ottawaense</name>
    <dbReference type="NCBI Taxonomy" id="931866"/>
    <lineage>
        <taxon>Bacteria</taxon>
        <taxon>Pseudomonadati</taxon>
        <taxon>Pseudomonadota</taxon>
        <taxon>Alphaproteobacteria</taxon>
        <taxon>Hyphomicrobiales</taxon>
        <taxon>Nitrobacteraceae</taxon>
        <taxon>Bradyrhizobium</taxon>
    </lineage>
</organism>
<dbReference type="InterPro" id="IPR052712">
    <property type="entry name" value="Acid_resist_chaperone_HdeD"/>
</dbReference>
<feature type="transmembrane region" description="Helical" evidence="1">
    <location>
        <begin position="142"/>
        <end position="160"/>
    </location>
</feature>
<feature type="transmembrane region" description="Helical" evidence="1">
    <location>
        <begin position="85"/>
        <end position="104"/>
    </location>
</feature>
<dbReference type="AlphaFoldDB" id="A0A2U8PB98"/>
<reference evidence="2 3" key="1">
    <citation type="journal article" date="2014" name="Int. J. Syst. Evol. Microbiol.">
        <title>Bradyrhizobium ottawaense sp. nov., a symbiotic nitrogen fixing bacterium from root nodules of soybeans in Canada.</title>
        <authorList>
            <person name="Yu X."/>
            <person name="Cloutier S."/>
            <person name="Tambong J.T."/>
            <person name="Bromfield E.S."/>
        </authorList>
    </citation>
    <scope>NUCLEOTIDE SEQUENCE [LARGE SCALE GENOMIC DNA]</scope>
    <source>
        <strain evidence="2 3">OO99</strain>
    </source>
</reference>
<dbReference type="EMBL" id="CP029425">
    <property type="protein sequence ID" value="AWL94637.1"/>
    <property type="molecule type" value="Genomic_DNA"/>
</dbReference>
<dbReference type="KEGG" id="bot:CIT37_22600"/>
<feature type="transmembrane region" description="Helical" evidence="1">
    <location>
        <begin position="111"/>
        <end position="136"/>
    </location>
</feature>
<dbReference type="PANTHER" id="PTHR34989">
    <property type="entry name" value="PROTEIN HDED"/>
    <property type="match status" value="1"/>
</dbReference>
<evidence type="ECO:0000256" key="1">
    <source>
        <dbReference type="SAM" id="Phobius"/>
    </source>
</evidence>
<keyword evidence="1" id="KW-0472">Membrane</keyword>